<dbReference type="Gene3D" id="1.25.10.10">
    <property type="entry name" value="Leucine-rich Repeat Variant"/>
    <property type="match status" value="1"/>
</dbReference>
<dbReference type="InterPro" id="IPR016024">
    <property type="entry name" value="ARM-type_fold"/>
</dbReference>
<name>A0AAV7JTC1_9METZ</name>
<dbReference type="PANTHER" id="PTHR48287">
    <property type="entry name" value="ARM REPEAT SUPERFAMILY PROTEIN"/>
    <property type="match status" value="1"/>
</dbReference>
<accession>A0AAV7JTC1</accession>
<proteinExistence type="inferred from homology"/>
<evidence type="ECO:0000259" key="5">
    <source>
        <dbReference type="Pfam" id="PF08161"/>
    </source>
</evidence>
<keyword evidence="3" id="KW-0539">Nucleus</keyword>
<keyword evidence="8" id="KW-1185">Reference proteome</keyword>
<dbReference type="GO" id="GO:0005634">
    <property type="term" value="C:nucleus"/>
    <property type="evidence" value="ECO:0007669"/>
    <property type="project" value="UniProtKB-SubCell"/>
</dbReference>
<feature type="region of interest" description="Disordered" evidence="4">
    <location>
        <begin position="1073"/>
        <end position="1102"/>
    </location>
</feature>
<dbReference type="InterPro" id="IPR057860">
    <property type="entry name" value="HEAT_RRP12_N"/>
</dbReference>
<feature type="region of interest" description="Disordered" evidence="4">
    <location>
        <begin position="1257"/>
        <end position="1277"/>
    </location>
</feature>
<feature type="compositionally biased region" description="Basic and acidic residues" evidence="4">
    <location>
        <begin position="1080"/>
        <end position="1092"/>
    </location>
</feature>
<evidence type="ECO:0000259" key="6">
    <source>
        <dbReference type="Pfam" id="PF25772"/>
    </source>
</evidence>
<evidence type="ECO:0000256" key="4">
    <source>
        <dbReference type="SAM" id="MobiDB-lite"/>
    </source>
</evidence>
<evidence type="ECO:0000256" key="3">
    <source>
        <dbReference type="ARBA" id="ARBA00023242"/>
    </source>
</evidence>
<reference evidence="7 8" key="1">
    <citation type="journal article" date="2023" name="BMC Biol.">
        <title>The compact genome of the sponge Oopsacas minuta (Hexactinellida) is lacking key metazoan core genes.</title>
        <authorList>
            <person name="Santini S."/>
            <person name="Schenkelaars Q."/>
            <person name="Jourda C."/>
            <person name="Duchesne M."/>
            <person name="Belahbib H."/>
            <person name="Rocher C."/>
            <person name="Selva M."/>
            <person name="Riesgo A."/>
            <person name="Vervoort M."/>
            <person name="Leys S.P."/>
            <person name="Kodjabachian L."/>
            <person name="Le Bivic A."/>
            <person name="Borchiellini C."/>
            <person name="Claverie J.M."/>
            <person name="Renard E."/>
        </authorList>
    </citation>
    <scope>NUCLEOTIDE SEQUENCE [LARGE SCALE GENOMIC DNA]</scope>
    <source>
        <strain evidence="7">SPO-2</strain>
    </source>
</reference>
<feature type="domain" description="RRP12 HEAT" evidence="5">
    <location>
        <begin position="431"/>
        <end position="693"/>
    </location>
</feature>
<comment type="similarity">
    <text evidence="2">Belongs to the RRP12 family.</text>
</comment>
<dbReference type="InterPro" id="IPR052087">
    <property type="entry name" value="RRP12"/>
</dbReference>
<sequence>MPSKIRVRHGRSVKRKKWPKGHSSDSNPATHKYRREARTGLSLPDNSINSVKSSIADFQMLHEQDENDDDIVNEIENLSLSGVTNLSTFSHCTNTSFTTLGNLWSSRLESHQDICAVLAAVTDVIKSNGGTESDTDYFAALCSAFESADDVTTATSVAFLLSVIVVKVPEAVLQAQYSHLTKLISSKLDKFEGNDSGTSLQRSLVSCLSTLLSKQPLTTWQESFTQNMFYRILQQTISSKPKVRRVAHQGLCIITQSALVSNQEEDIGEPLLAHPIWKMSTQFFQEVFQKHARKDQIKSVFHVLNLLKFILHIFPLQDVKVLCECILKCTTSKSHHLHILSLKILQTFLIQTPHISCLSSELNCQIMQALIQTHPKPHELDFIEPWLGTVQAGITHLSNINASKAQSICPNLFGICFEYLRLCHSALIFNRIVTTLDIVIHKCLIENAGSLKLDITDKSPFLSKVLEAIQTVLIARNPDSITHILKIQAALFRIFDRDTSDMLRHNVIFLANTVKNWPEITTHCAHLEFALSVAVEVMGVEKFIECVPIMLSEDEVDLSNSWLLPFLKNCIKNEEISFFKEFFIPMATRLRQRATQLAQIGEEVNAKICETLESQIWDLLPSFLKTAINVEEEFPSIARLLGTLLQERVDLRNNIATALRQLIEHHINNEQAIDCVKKYSKNYLPILFNLYVDTESKNHNKAIILGCLASFVKISSNDIIEGYFNKIGTMLNSDDTEDMTKTALLDIGSTMLPYIKISQLALTLKQTGHYLTTDRHSLQKKGYLALERMLNLSKEDQLKFVKSNIKSFKWLIVNSASNMNPTSTKYRLKCIFSVLQIIECDDSKFITSILPEVILSMKETNIEVRNISYNILLLIGKFALDSGEDKHEMLEAFIAKITAGLAGSEHMQSCTILCLGKLVHEFRFSLPNDMVEKLLQAVYTFSESTSKQIVKYCLYFVNVIVSVMGIGFVMENIKILVARMLKWNKNVNNKFLLKVKVIIEKMLRKVDFEHVSEAFPISQKDLLRNVRKSASRRKRQRDSNRERRVEESIRDSDSITVVSRGLVPAGYDEIMLSDEEMDEDRQSRKTKSEKGKGKQIKKSKMWIQEDETGDPIDLLDPKSSDRILTINPKKRKKKEKASISEETFSFNEEGKLIVTNERGEKIDMDSASETESIQTEIKSTTTAGASSVYSKRSSVKKSKFHKPLSDGREYISKKAGGDMKRKNKPPPYAYFPLNKGQLRIKRKQKKLQGTLKAILRKASKGSVNGRKVRHTRNNKLA</sequence>
<feature type="region of interest" description="Disordered" evidence="4">
    <location>
        <begin position="1028"/>
        <end position="1047"/>
    </location>
</feature>
<dbReference type="Pfam" id="PF25772">
    <property type="entry name" value="HEAT_RRP12_N"/>
    <property type="match status" value="1"/>
</dbReference>
<protein>
    <submittedName>
        <fullName evidence="7">RRP12-like protein</fullName>
    </submittedName>
</protein>
<dbReference type="InterPro" id="IPR012978">
    <property type="entry name" value="HEAT_RRP12"/>
</dbReference>
<feature type="region of interest" description="Disordered" evidence="4">
    <location>
        <begin position="1199"/>
        <end position="1232"/>
    </location>
</feature>
<organism evidence="7 8">
    <name type="scientific">Oopsacas minuta</name>
    <dbReference type="NCBI Taxonomy" id="111878"/>
    <lineage>
        <taxon>Eukaryota</taxon>
        <taxon>Metazoa</taxon>
        <taxon>Porifera</taxon>
        <taxon>Hexactinellida</taxon>
        <taxon>Hexasterophora</taxon>
        <taxon>Lyssacinosida</taxon>
        <taxon>Leucopsacidae</taxon>
        <taxon>Oopsacas</taxon>
    </lineage>
</organism>
<feature type="compositionally biased region" description="Basic and acidic residues" evidence="4">
    <location>
        <begin position="1037"/>
        <end position="1047"/>
    </location>
</feature>
<evidence type="ECO:0000256" key="1">
    <source>
        <dbReference type="ARBA" id="ARBA00004123"/>
    </source>
</evidence>
<comment type="caution">
    <text evidence="7">The sequence shown here is derived from an EMBL/GenBank/DDBJ whole genome shotgun (WGS) entry which is preliminary data.</text>
</comment>
<feature type="domain" description="RRP12 N-terminal HEAT" evidence="6">
    <location>
        <begin position="105"/>
        <end position="349"/>
    </location>
</feature>
<evidence type="ECO:0000313" key="8">
    <source>
        <dbReference type="Proteomes" id="UP001165289"/>
    </source>
</evidence>
<feature type="region of interest" description="Disordered" evidence="4">
    <location>
        <begin position="1"/>
        <end position="44"/>
    </location>
</feature>
<dbReference type="SUPFAM" id="SSF48371">
    <property type="entry name" value="ARM repeat"/>
    <property type="match status" value="1"/>
</dbReference>
<comment type="subcellular location">
    <subcellularLocation>
        <location evidence="1">Nucleus</location>
    </subcellularLocation>
</comment>
<dbReference type="AlphaFoldDB" id="A0AAV7JTC1"/>
<feature type="compositionally biased region" description="Basic residues" evidence="4">
    <location>
        <begin position="1"/>
        <end position="20"/>
    </location>
</feature>
<evidence type="ECO:0000256" key="2">
    <source>
        <dbReference type="ARBA" id="ARBA00007690"/>
    </source>
</evidence>
<feature type="compositionally biased region" description="Basic residues" evidence="4">
    <location>
        <begin position="1266"/>
        <end position="1277"/>
    </location>
</feature>
<evidence type="ECO:0000313" key="7">
    <source>
        <dbReference type="EMBL" id="KAI6651685.1"/>
    </source>
</evidence>
<feature type="compositionally biased region" description="Basic and acidic residues" evidence="4">
    <location>
        <begin position="1203"/>
        <end position="1220"/>
    </location>
</feature>
<dbReference type="InterPro" id="IPR011989">
    <property type="entry name" value="ARM-like"/>
</dbReference>
<dbReference type="PANTHER" id="PTHR48287:SF1">
    <property type="entry name" value="ARM REPEAT SUPERFAMILY PROTEIN"/>
    <property type="match status" value="1"/>
</dbReference>
<dbReference type="Proteomes" id="UP001165289">
    <property type="component" value="Unassembled WGS sequence"/>
</dbReference>
<dbReference type="EMBL" id="JAKMXF010000302">
    <property type="protein sequence ID" value="KAI6651685.1"/>
    <property type="molecule type" value="Genomic_DNA"/>
</dbReference>
<gene>
    <name evidence="7" type="ORF">LOD99_4933</name>
</gene>
<dbReference type="Pfam" id="PF08161">
    <property type="entry name" value="RRP12_HEAT"/>
    <property type="match status" value="1"/>
</dbReference>